<evidence type="ECO:0000259" key="8">
    <source>
        <dbReference type="Pfam" id="PF14881"/>
    </source>
</evidence>
<gene>
    <name evidence="9" type="ORF">Amon01_000125800</name>
</gene>
<evidence type="ECO:0000313" key="9">
    <source>
        <dbReference type="EMBL" id="GMG20474.1"/>
    </source>
</evidence>
<feature type="domain" description="DML1/Misato tubulin" evidence="8">
    <location>
        <begin position="129"/>
        <end position="310"/>
    </location>
</feature>
<keyword evidence="10" id="KW-1185">Reference proteome</keyword>
<dbReference type="Pfam" id="PF10644">
    <property type="entry name" value="Misat_Tub_SegII"/>
    <property type="match status" value="1"/>
</dbReference>
<comment type="similarity">
    <text evidence="3">Belongs to the misato family.</text>
</comment>
<dbReference type="PANTHER" id="PTHR13391:SF0">
    <property type="entry name" value="PROTEIN MISATO HOMOLOG 1"/>
    <property type="match status" value="1"/>
</dbReference>
<dbReference type="GO" id="GO:0007005">
    <property type="term" value="P:mitochondrion organization"/>
    <property type="evidence" value="ECO:0007669"/>
    <property type="project" value="InterPro"/>
</dbReference>
<dbReference type="PANTHER" id="PTHR13391">
    <property type="entry name" value="MITOCHONDRIAL DISTRIBUTION REGULATOR MISATO"/>
    <property type="match status" value="1"/>
</dbReference>
<dbReference type="GO" id="GO:0005739">
    <property type="term" value="C:mitochondrion"/>
    <property type="evidence" value="ECO:0007669"/>
    <property type="project" value="UniProtKB-SubCell"/>
</dbReference>
<name>A0A9W6YUM3_AMBMO</name>
<feature type="domain" description="Misato Segment II tubulin-like" evidence="7">
    <location>
        <begin position="2"/>
        <end position="121"/>
    </location>
</feature>
<comment type="subcellular location">
    <subcellularLocation>
        <location evidence="2">Mitochondrion</location>
    </subcellularLocation>
</comment>
<evidence type="ECO:0000256" key="6">
    <source>
        <dbReference type="ARBA" id="ARBA00023128"/>
    </source>
</evidence>
<evidence type="ECO:0000259" key="7">
    <source>
        <dbReference type="Pfam" id="PF10644"/>
    </source>
</evidence>
<dbReference type="AlphaFoldDB" id="A0A9W6YUM3"/>
<dbReference type="InterPro" id="IPR049942">
    <property type="entry name" value="DML1/Misato"/>
</dbReference>
<evidence type="ECO:0000256" key="2">
    <source>
        <dbReference type="ARBA" id="ARBA00004173"/>
    </source>
</evidence>
<dbReference type="InterPro" id="IPR036525">
    <property type="entry name" value="Tubulin/FtsZ_GTPase_sf"/>
</dbReference>
<reference evidence="9" key="1">
    <citation type="submission" date="2023-04" db="EMBL/GenBank/DDBJ databases">
        <title>Ambrosiozyma monospora NBRC 1965.</title>
        <authorList>
            <person name="Ichikawa N."/>
            <person name="Sato H."/>
            <person name="Tonouchi N."/>
        </authorList>
    </citation>
    <scope>NUCLEOTIDE SEQUENCE</scope>
    <source>
        <strain evidence="9">NBRC 1965</strain>
    </source>
</reference>
<dbReference type="InterPro" id="IPR029209">
    <property type="entry name" value="DML1/Misato_tubulin"/>
</dbReference>
<keyword evidence="6" id="KW-0496">Mitochondrion</keyword>
<dbReference type="InterPro" id="IPR019605">
    <property type="entry name" value="Misato_II_tubulin-like"/>
</dbReference>
<protein>
    <recommendedName>
        <fullName evidence="4">Protein DML1</fullName>
    </recommendedName>
    <alternativeName>
        <fullName evidence="5">Protein dml1</fullName>
    </alternativeName>
</protein>
<evidence type="ECO:0000256" key="3">
    <source>
        <dbReference type="ARBA" id="ARBA00008507"/>
    </source>
</evidence>
<proteinExistence type="inferred from homology"/>
<accession>A0A9W6YUM3</accession>
<comment type="caution">
    <text evidence="9">The sequence shown here is derived from an EMBL/GenBank/DDBJ whole genome shotgun (WGS) entry which is preliminary data.</text>
</comment>
<dbReference type="SUPFAM" id="SSF52490">
    <property type="entry name" value="Tubulin nucleotide-binding domain-like"/>
    <property type="match status" value="1"/>
</dbReference>
<evidence type="ECO:0000256" key="5">
    <source>
        <dbReference type="ARBA" id="ARBA00022030"/>
    </source>
</evidence>
<dbReference type="Pfam" id="PF14881">
    <property type="entry name" value="Tubulin_3"/>
    <property type="match status" value="1"/>
</dbReference>
<evidence type="ECO:0000256" key="4">
    <source>
        <dbReference type="ARBA" id="ARBA00014097"/>
    </source>
</evidence>
<sequence>MHEVINISISPTANNTTTHFNNLQESNLHLTESTSSSPYDPDVHFTDEVLPLQGANYYPRTLLWEYEDGYGALGQFEYFEDPQERQKLNAMVNANSEISSSYKVIRTGDKVSKNEYQRALDANLPTQGKLNTENTKYWSDFSRVLYKPSSMNKLSRWNYDTESHGGILSLHPERKFEDYSIGVNEFKENAIGDDFVDENFRNLLENCDLATGVNLLTEVDSGWAGFSSSLLDTLRDTYVPKLPVLTWGFYQDHGPEFSLNRQLSRIRATVSLVSNSSLFLPLSDHPENLPSWVDYGSLWHTSTFSTVPFEFINSIGSQKQNRYGFSDIVDGLTLGESKRNVVSHIRFLQDQTVFDVSASSIYKHISANGKNGRGQKNYKSHCFTHAIVTKPLLANKSLTESLQNEIKEKLGDPTGNGSLQTEFSRTFDLDIRYNHQKLDSFPPEFNKMEQPIASSFSVTDRPRKMFMEMDSFVSRYCRGDDREELKDELYNLKSAFESGWYDSDSDYDD</sequence>
<evidence type="ECO:0000256" key="1">
    <source>
        <dbReference type="ARBA" id="ARBA00003757"/>
    </source>
</evidence>
<dbReference type="EMBL" id="BSXU01000379">
    <property type="protein sequence ID" value="GMG20474.1"/>
    <property type="molecule type" value="Genomic_DNA"/>
</dbReference>
<dbReference type="Gene3D" id="3.40.50.1440">
    <property type="entry name" value="Tubulin/FtsZ, GTPase domain"/>
    <property type="match status" value="1"/>
</dbReference>
<dbReference type="OrthoDB" id="271881at2759"/>
<dbReference type="Proteomes" id="UP001165063">
    <property type="component" value="Unassembled WGS sequence"/>
</dbReference>
<comment type="function">
    <text evidence="1">Involved in the partitioning of the mitochondrial organelle and mitochondrial DNA (mtDNA) inheritance.</text>
</comment>
<organism evidence="9 10">
    <name type="scientific">Ambrosiozyma monospora</name>
    <name type="common">Yeast</name>
    <name type="synonym">Endomycopsis monosporus</name>
    <dbReference type="NCBI Taxonomy" id="43982"/>
    <lineage>
        <taxon>Eukaryota</taxon>
        <taxon>Fungi</taxon>
        <taxon>Dikarya</taxon>
        <taxon>Ascomycota</taxon>
        <taxon>Saccharomycotina</taxon>
        <taxon>Pichiomycetes</taxon>
        <taxon>Pichiales</taxon>
        <taxon>Pichiaceae</taxon>
        <taxon>Ambrosiozyma</taxon>
    </lineage>
</organism>
<evidence type="ECO:0000313" key="10">
    <source>
        <dbReference type="Proteomes" id="UP001165063"/>
    </source>
</evidence>